<dbReference type="Proteomes" id="UP000191901">
    <property type="component" value="Chromosome"/>
</dbReference>
<organism evidence="2 3">
    <name type="scientific">Halomicronema hongdechloris C2206</name>
    <dbReference type="NCBI Taxonomy" id="1641165"/>
    <lineage>
        <taxon>Bacteria</taxon>
        <taxon>Bacillati</taxon>
        <taxon>Cyanobacteriota</taxon>
        <taxon>Cyanophyceae</taxon>
        <taxon>Nodosilineales</taxon>
        <taxon>Nodosilineaceae</taxon>
        <taxon>Halomicronema</taxon>
    </lineage>
</organism>
<evidence type="ECO:0000256" key="1">
    <source>
        <dbReference type="SAM" id="Phobius"/>
    </source>
</evidence>
<dbReference type="InterPro" id="IPR054663">
    <property type="entry name" value="FraC"/>
</dbReference>
<dbReference type="AlphaFoldDB" id="A0A1Z3HTP8"/>
<evidence type="ECO:0008006" key="4">
    <source>
        <dbReference type="Google" id="ProtNLM"/>
    </source>
</evidence>
<keyword evidence="1" id="KW-0472">Membrane</keyword>
<gene>
    <name evidence="2" type="ORF">XM38_044640</name>
</gene>
<keyword evidence="1" id="KW-0812">Transmembrane</keyword>
<dbReference type="NCBIfam" id="NF045624">
    <property type="entry name" value="filament_FraC"/>
    <property type="match status" value="1"/>
</dbReference>
<feature type="transmembrane region" description="Helical" evidence="1">
    <location>
        <begin position="99"/>
        <end position="119"/>
    </location>
</feature>
<dbReference type="RefSeq" id="WP_088430999.1">
    <property type="nucleotide sequence ID" value="NZ_CP021983.2"/>
</dbReference>
<dbReference type="EMBL" id="CP021983">
    <property type="protein sequence ID" value="ASC73497.1"/>
    <property type="molecule type" value="Genomic_DNA"/>
</dbReference>
<keyword evidence="3" id="KW-1185">Reference proteome</keyword>
<accession>A0A1Z3HTP8</accession>
<proteinExistence type="predicted"/>
<dbReference type="STRING" id="1641165.XM38_26585"/>
<dbReference type="Pfam" id="PF24301">
    <property type="entry name" value="FraC"/>
    <property type="match status" value="1"/>
</dbReference>
<evidence type="ECO:0000313" key="3">
    <source>
        <dbReference type="Proteomes" id="UP000191901"/>
    </source>
</evidence>
<evidence type="ECO:0000313" key="2">
    <source>
        <dbReference type="EMBL" id="ASC73497.1"/>
    </source>
</evidence>
<feature type="transmembrane region" description="Helical" evidence="1">
    <location>
        <begin position="12"/>
        <end position="36"/>
    </location>
</feature>
<reference evidence="2 3" key="1">
    <citation type="journal article" date="2016" name="Biochim. Biophys. Acta">
        <title>Characterization of red-shifted phycobilisomes isolated from the chlorophyll f-containing cyanobacterium Halomicronema hongdechloris.</title>
        <authorList>
            <person name="Li Y."/>
            <person name="Lin Y."/>
            <person name="Garvey C.J."/>
            <person name="Birch D."/>
            <person name="Corkery R.W."/>
            <person name="Loughlin P.C."/>
            <person name="Scheer H."/>
            <person name="Willows R.D."/>
            <person name="Chen M."/>
        </authorList>
    </citation>
    <scope>NUCLEOTIDE SEQUENCE [LARGE SCALE GENOMIC DNA]</scope>
    <source>
        <strain evidence="2 3">C2206</strain>
    </source>
</reference>
<dbReference type="OrthoDB" id="454780at2"/>
<keyword evidence="1" id="KW-1133">Transmembrane helix</keyword>
<feature type="transmembrane region" description="Helical" evidence="1">
    <location>
        <begin position="48"/>
        <end position="69"/>
    </location>
</feature>
<dbReference type="KEGG" id="hhg:XM38_044640"/>
<sequence length="191" mass="21730">MPFRELLEVVGVLPLRAIAFQCVCLLVAIALEGAVLRQHLRLGYQTSVQYAATVNLFATSLGWLTFLGLEPLAAAPLQRQIISYVLFDQFYANSMASQLIWMLLAVGILCFFATFFVKLQALEWLMRMLGRLQPADRQSQQLSRRELYQRARQGRRHFLTPSSRRTLAVLQGNALSFVAILLLLSLRRFVL</sequence>
<name>A0A1Z3HTP8_9CYAN</name>
<protein>
    <recommendedName>
        <fullName evidence="4">Filament integrity protein</fullName>
    </recommendedName>
</protein>
<feature type="transmembrane region" description="Helical" evidence="1">
    <location>
        <begin position="166"/>
        <end position="186"/>
    </location>
</feature>